<keyword evidence="1" id="KW-0677">Repeat</keyword>
<evidence type="ECO:0000313" key="4">
    <source>
        <dbReference type="EMBL" id="RXN06084.1"/>
    </source>
</evidence>
<evidence type="ECO:0000256" key="1">
    <source>
        <dbReference type="ARBA" id="ARBA00022737"/>
    </source>
</evidence>
<dbReference type="EMBL" id="QBIY01011444">
    <property type="protein sequence ID" value="RXN31618.1"/>
    <property type="molecule type" value="Genomic_DNA"/>
</dbReference>
<keyword evidence="2" id="KW-0040">ANK repeat</keyword>
<evidence type="ECO:0000256" key="2">
    <source>
        <dbReference type="ARBA" id="ARBA00023043"/>
    </source>
</evidence>
<dbReference type="Proteomes" id="UP000290572">
    <property type="component" value="Unassembled WGS sequence"/>
</dbReference>
<dbReference type="PANTHER" id="PTHR24123:SF49">
    <property type="entry name" value="ANKYRIN-2-LIKE ISOFORM X1"/>
    <property type="match status" value="1"/>
</dbReference>
<reference evidence="4 6" key="1">
    <citation type="submission" date="2018-03" db="EMBL/GenBank/DDBJ databases">
        <title>Draft genome sequence of Rohu Carp (Labeo rohita).</title>
        <authorList>
            <person name="Das P."/>
            <person name="Kushwaha B."/>
            <person name="Joshi C.G."/>
            <person name="Kumar D."/>
            <person name="Nagpure N.S."/>
            <person name="Sahoo L."/>
            <person name="Das S.P."/>
            <person name="Bit A."/>
            <person name="Patnaik S."/>
            <person name="Meher P.K."/>
            <person name="Jayasankar P."/>
            <person name="Koringa P.G."/>
            <person name="Patel N.V."/>
            <person name="Hinsu A.T."/>
            <person name="Kumar R."/>
            <person name="Pandey M."/>
            <person name="Agarwal S."/>
            <person name="Srivastava S."/>
            <person name="Singh M."/>
            <person name="Iquebal M.A."/>
            <person name="Jaiswal S."/>
            <person name="Angadi U.B."/>
            <person name="Kumar N."/>
            <person name="Raza M."/>
            <person name="Shah T.M."/>
            <person name="Rai A."/>
            <person name="Jena J.K."/>
        </authorList>
    </citation>
    <scope>NUCLEOTIDE SEQUENCE [LARGE SCALE GENOMIC DNA]</scope>
    <source>
        <strain evidence="4">DASCIFA01</strain>
        <tissue evidence="4">Testis</tissue>
    </source>
</reference>
<dbReference type="STRING" id="84645.A0A498LHF3"/>
<gene>
    <name evidence="5" type="ORF">ROHU_016735</name>
    <name evidence="4" type="ORF">ROHU_033053</name>
</gene>
<evidence type="ECO:0000256" key="3">
    <source>
        <dbReference type="SAM" id="MobiDB-lite"/>
    </source>
</evidence>
<feature type="region of interest" description="Disordered" evidence="3">
    <location>
        <begin position="34"/>
        <end position="55"/>
    </location>
</feature>
<evidence type="ECO:0000313" key="5">
    <source>
        <dbReference type="EMBL" id="RXN31618.1"/>
    </source>
</evidence>
<dbReference type="PANTHER" id="PTHR24123">
    <property type="entry name" value="ANKYRIN REPEAT-CONTAINING"/>
    <property type="match status" value="1"/>
</dbReference>
<keyword evidence="6" id="KW-1185">Reference proteome</keyword>
<evidence type="ECO:0000313" key="6">
    <source>
        <dbReference type="Proteomes" id="UP000290572"/>
    </source>
</evidence>
<evidence type="ECO:0007829" key="7">
    <source>
        <dbReference type="PeptideAtlas" id="A0A498LHF3"/>
    </source>
</evidence>
<sequence length="504" mass="55613">MDIVHLIETKIIQSSQDQSSHTYAEIEQTISLDHSEGFSALQEDMDSPRPGRRAEVTQKGLGPLVASAEDLSCNVSALDSQKERLLTGKEKGSEVVGASAHSSFDMVGLRQQFPGTIKKKSPSLGGDKPKLSLAFPGTYPLVAAMTPCTLEEAKDLKASEMPTELTGDQMQLDATAVLDIESPLYSLNLKARPRPVHADSIESEAEFFDCRQTFSDTSDPDVGSSEVLDVPQTIYHVEELPSLSSSPEYLTGISKIREDAQLEKDERPLSWASEDLPIILEPEDEYTGEVGEEKTFPYDYTGDHSIAEELTPIEEAQYDDDDDSLGREIAEELGLLSDSSEEEVLTTRVVRRRVVIQGDEMPEIPPQTVTEEKYTDEYGNMVVKKITRKVIRKYVSADGVEREEVMLEGPQQEAVTVDEADGFSKVVKRTVVRSGGEQTEVTFSEPLSYIGATSSEFEEEPVQGRKVSKVIKTMVVQGERMEKLIGDPSLSSDLPSAKDDFEKV</sequence>
<organism evidence="4 6">
    <name type="scientific">Labeo rohita</name>
    <name type="common">Indian major carp</name>
    <name type="synonym">Cyprinus rohita</name>
    <dbReference type="NCBI Taxonomy" id="84645"/>
    <lineage>
        <taxon>Eukaryota</taxon>
        <taxon>Metazoa</taxon>
        <taxon>Chordata</taxon>
        <taxon>Craniata</taxon>
        <taxon>Vertebrata</taxon>
        <taxon>Euteleostomi</taxon>
        <taxon>Actinopterygii</taxon>
        <taxon>Neopterygii</taxon>
        <taxon>Teleostei</taxon>
        <taxon>Ostariophysi</taxon>
        <taxon>Cypriniformes</taxon>
        <taxon>Cyprinidae</taxon>
        <taxon>Labeoninae</taxon>
        <taxon>Labeonini</taxon>
        <taxon>Labeo</taxon>
    </lineage>
</organism>
<feature type="compositionally biased region" description="Basic and acidic residues" evidence="3">
    <location>
        <begin position="46"/>
        <end position="55"/>
    </location>
</feature>
<protein>
    <submittedName>
        <fullName evidence="4">Ankyrin-2 isoform X1</fullName>
    </submittedName>
</protein>
<dbReference type="InterPro" id="IPR051165">
    <property type="entry name" value="Multifunctional_ANK_Repeat"/>
</dbReference>
<dbReference type="AlphaFoldDB" id="A0A498LHF3"/>
<accession>A0A498LHF3</accession>
<dbReference type="EMBL" id="QBIY01013380">
    <property type="protein sequence ID" value="RXN06084.1"/>
    <property type="molecule type" value="Genomic_DNA"/>
</dbReference>
<keyword evidence="7" id="KW-1267">Proteomics identification</keyword>
<comment type="caution">
    <text evidence="4">The sequence shown here is derived from an EMBL/GenBank/DDBJ whole genome shotgun (WGS) entry which is preliminary data.</text>
</comment>
<name>A0A498LHF3_LABRO</name>
<proteinExistence type="evidence at protein level"/>